<keyword evidence="12" id="KW-0443">Lipid metabolism</keyword>
<comment type="cofactor">
    <cofactor evidence="2">
        <name>Mg(2+)</name>
        <dbReference type="ChEBI" id="CHEBI:18420"/>
    </cofactor>
</comment>
<comment type="pathway">
    <text evidence="4">Isoprenoid biosynthesis; dimethylallyl diphosphate biosynthesis; dimethylallyl diphosphate from isopentenyl diphosphate: step 1/1.</text>
</comment>
<evidence type="ECO:0000256" key="8">
    <source>
        <dbReference type="ARBA" id="ARBA00022723"/>
    </source>
</evidence>
<evidence type="ECO:0000256" key="1">
    <source>
        <dbReference type="ARBA" id="ARBA00000374"/>
    </source>
</evidence>
<reference evidence="16" key="1">
    <citation type="submission" date="2018-10" db="EMBL/GenBank/DDBJ databases">
        <title>Transcriptome assembly of Aceria tosichella (Wheat curl mite) Type 2.</title>
        <authorList>
            <person name="Scully E.D."/>
            <person name="Geib S.M."/>
            <person name="Palmer N.A."/>
            <person name="Gupta A.K."/>
            <person name="Sarath G."/>
            <person name="Tatineni S."/>
        </authorList>
    </citation>
    <scope>NUCLEOTIDE SEQUENCE</scope>
    <source>
        <strain evidence="16">LincolnNE</strain>
    </source>
</reference>
<gene>
    <name evidence="16" type="primary">Idi1</name>
    <name evidence="16" type="ORF">g.18239</name>
</gene>
<keyword evidence="14 16" id="KW-0413">Isomerase</keyword>
<dbReference type="InterPro" id="IPR011876">
    <property type="entry name" value="IsopentenylPP_isomerase_typ1"/>
</dbReference>
<dbReference type="InterPro" id="IPR000086">
    <property type="entry name" value="NUDIX_hydrolase_dom"/>
</dbReference>
<evidence type="ECO:0000256" key="3">
    <source>
        <dbReference type="ARBA" id="ARBA00003951"/>
    </source>
</evidence>
<evidence type="ECO:0000256" key="5">
    <source>
        <dbReference type="ARBA" id="ARBA00007579"/>
    </source>
</evidence>
<dbReference type="PANTHER" id="PTHR10885">
    <property type="entry name" value="ISOPENTENYL-DIPHOSPHATE DELTA-ISOMERASE"/>
    <property type="match status" value="1"/>
</dbReference>
<evidence type="ECO:0000256" key="11">
    <source>
        <dbReference type="ARBA" id="ARBA00022955"/>
    </source>
</evidence>
<sequence length="283" mass="32670">MSSLNVLSSRLSSFQKQLTSIAKTHQSIFQFASNRHISSTRETPVAGWQQAVKDFDPKQVAFYHSELLIKVDENDSVIGSISKGESHAVDTVKKGIYHRAFSLLIFDEQDRFLLTQRAACKITFPNYYTNACCSHPLFEPHEIEQDDDAIGVKRAAIRRSKFELGIDVGKIMPDEMKFVNRLAYRAISDGGLWGEAEIDYIFILRKNLELNPNPEEVQSVRYVTKDEMKDLLQNQQKHDIKITPWVRLLARNFLFSYWDNLHNIDKIAQPKSIVYYRDLLPTL</sequence>
<dbReference type="InterPro" id="IPR015797">
    <property type="entry name" value="NUDIX_hydrolase-like_dom_sf"/>
</dbReference>
<dbReference type="GO" id="GO:0009240">
    <property type="term" value="P:isopentenyl diphosphate biosynthetic process"/>
    <property type="evidence" value="ECO:0007669"/>
    <property type="project" value="TreeGrafter"/>
</dbReference>
<dbReference type="FunFam" id="3.90.79.10:FF:000012">
    <property type="entry name" value="Isopentenyl-diphosphate Delta-isomerase 1"/>
    <property type="match status" value="1"/>
</dbReference>
<dbReference type="EMBL" id="GGYP01000931">
    <property type="protein sequence ID" value="MDE45702.1"/>
    <property type="molecule type" value="Transcribed_RNA"/>
</dbReference>
<dbReference type="GO" id="GO:0046872">
    <property type="term" value="F:metal ion binding"/>
    <property type="evidence" value="ECO:0007669"/>
    <property type="project" value="UniProtKB-KW"/>
</dbReference>
<keyword evidence="10" id="KW-0460">Magnesium</keyword>
<evidence type="ECO:0000313" key="16">
    <source>
        <dbReference type="EMBL" id="MDE45702.1"/>
    </source>
</evidence>
<dbReference type="GO" id="GO:0050992">
    <property type="term" value="P:dimethylallyl diphosphate biosynthetic process"/>
    <property type="evidence" value="ECO:0007669"/>
    <property type="project" value="UniProtKB-UniPathway"/>
</dbReference>
<dbReference type="NCBIfam" id="TIGR02150">
    <property type="entry name" value="IPP_isom_1"/>
    <property type="match status" value="1"/>
</dbReference>
<dbReference type="CDD" id="cd02885">
    <property type="entry name" value="NUDIX_IPP_Isomerase"/>
    <property type="match status" value="1"/>
</dbReference>
<evidence type="ECO:0000256" key="2">
    <source>
        <dbReference type="ARBA" id="ARBA00001946"/>
    </source>
</evidence>
<dbReference type="GO" id="GO:0005737">
    <property type="term" value="C:cytoplasm"/>
    <property type="evidence" value="ECO:0007669"/>
    <property type="project" value="TreeGrafter"/>
</dbReference>
<dbReference type="Gene3D" id="3.90.79.10">
    <property type="entry name" value="Nucleoside Triphosphate Pyrophosphohydrolase"/>
    <property type="match status" value="1"/>
</dbReference>
<dbReference type="GO" id="GO:0004452">
    <property type="term" value="F:isopentenyl-diphosphate delta-isomerase activity"/>
    <property type="evidence" value="ECO:0007669"/>
    <property type="project" value="UniProtKB-EC"/>
</dbReference>
<evidence type="ECO:0000256" key="14">
    <source>
        <dbReference type="ARBA" id="ARBA00023235"/>
    </source>
</evidence>
<name>A0A6G1S6W9_9ACAR</name>
<dbReference type="GO" id="GO:0006695">
    <property type="term" value="P:cholesterol biosynthetic process"/>
    <property type="evidence" value="ECO:0007669"/>
    <property type="project" value="UniProtKB-KW"/>
</dbReference>
<keyword evidence="9" id="KW-0152">Cholesterol biosynthesis</keyword>
<keyword evidence="13" id="KW-0414">Isoprene biosynthesis</keyword>
<comment type="similarity">
    <text evidence="5">Belongs to the IPP isomerase type 1 family.</text>
</comment>
<dbReference type="PANTHER" id="PTHR10885:SF0">
    <property type="entry name" value="ISOPENTENYL-DIPHOSPHATE DELTA-ISOMERASE"/>
    <property type="match status" value="1"/>
</dbReference>
<keyword evidence="9" id="KW-0756">Sterol biosynthesis</keyword>
<protein>
    <recommendedName>
        <fullName evidence="6">isopentenyl-diphosphate Delta-isomerase</fullName>
        <ecNumber evidence="6">5.3.3.2</ecNumber>
    </recommendedName>
</protein>
<evidence type="ECO:0000256" key="10">
    <source>
        <dbReference type="ARBA" id="ARBA00022842"/>
    </source>
</evidence>
<evidence type="ECO:0000259" key="15">
    <source>
        <dbReference type="PROSITE" id="PS51462"/>
    </source>
</evidence>
<dbReference type="PROSITE" id="PS51462">
    <property type="entry name" value="NUDIX"/>
    <property type="match status" value="1"/>
</dbReference>
<feature type="domain" description="Nudix hydrolase" evidence="15">
    <location>
        <begin position="96"/>
        <end position="248"/>
    </location>
</feature>
<evidence type="ECO:0000256" key="6">
    <source>
        <dbReference type="ARBA" id="ARBA00012057"/>
    </source>
</evidence>
<keyword evidence="9" id="KW-1207">Sterol metabolism</keyword>
<dbReference type="SUPFAM" id="SSF55811">
    <property type="entry name" value="Nudix"/>
    <property type="match status" value="1"/>
</dbReference>
<dbReference type="Pfam" id="PF00293">
    <property type="entry name" value="NUDIX"/>
    <property type="match status" value="1"/>
</dbReference>
<evidence type="ECO:0000256" key="12">
    <source>
        <dbReference type="ARBA" id="ARBA00023098"/>
    </source>
</evidence>
<evidence type="ECO:0000256" key="7">
    <source>
        <dbReference type="ARBA" id="ARBA00022516"/>
    </source>
</evidence>
<dbReference type="AlphaFoldDB" id="A0A6G1S6W9"/>
<keyword evidence="11" id="KW-0752">Steroid biosynthesis</keyword>
<organism evidence="16">
    <name type="scientific">Aceria tosichella</name>
    <name type="common">wheat curl mite</name>
    <dbReference type="NCBI Taxonomy" id="561515"/>
    <lineage>
        <taxon>Eukaryota</taxon>
        <taxon>Metazoa</taxon>
        <taxon>Ecdysozoa</taxon>
        <taxon>Arthropoda</taxon>
        <taxon>Chelicerata</taxon>
        <taxon>Arachnida</taxon>
        <taxon>Acari</taxon>
        <taxon>Acariformes</taxon>
        <taxon>Trombidiformes</taxon>
        <taxon>Prostigmata</taxon>
        <taxon>Eupodina</taxon>
        <taxon>Eriophyoidea</taxon>
        <taxon>Eriophyidae</taxon>
        <taxon>Eriophyinae</taxon>
        <taxon>Aceriini</taxon>
        <taxon>Aceria</taxon>
    </lineage>
</organism>
<keyword evidence="9" id="KW-0753">Steroid metabolism</keyword>
<dbReference type="UniPathway" id="UPA00059">
    <property type="reaction ID" value="UER00104"/>
</dbReference>
<evidence type="ECO:0000256" key="13">
    <source>
        <dbReference type="ARBA" id="ARBA00023229"/>
    </source>
</evidence>
<accession>A0A6G1S6W9</accession>
<keyword evidence="9" id="KW-0153">Cholesterol metabolism</keyword>
<comment type="catalytic activity">
    <reaction evidence="1">
        <text>isopentenyl diphosphate = dimethylallyl diphosphate</text>
        <dbReference type="Rhea" id="RHEA:23284"/>
        <dbReference type="ChEBI" id="CHEBI:57623"/>
        <dbReference type="ChEBI" id="CHEBI:128769"/>
        <dbReference type="EC" id="5.3.3.2"/>
    </reaction>
</comment>
<comment type="function">
    <text evidence="3">Catalyzes the 1,3-allylic rearrangement of the homoallylic substrate isopentenyl (IPP) to its highly electrophilic allylic isomer, dimethylallyl diphosphate (DMAPP).</text>
</comment>
<evidence type="ECO:0000256" key="4">
    <source>
        <dbReference type="ARBA" id="ARBA00004826"/>
    </source>
</evidence>
<dbReference type="EC" id="5.3.3.2" evidence="6"/>
<keyword evidence="7" id="KW-0444">Lipid biosynthesis</keyword>
<evidence type="ECO:0000256" key="9">
    <source>
        <dbReference type="ARBA" id="ARBA00022778"/>
    </source>
</evidence>
<proteinExistence type="inferred from homology"/>
<keyword evidence="8" id="KW-0479">Metal-binding</keyword>